<dbReference type="AlphaFoldDB" id="A0AAV0SVB0"/>
<dbReference type="CDD" id="cd00030">
    <property type="entry name" value="C2"/>
    <property type="match status" value="1"/>
</dbReference>
<dbReference type="PROSITE" id="PS50004">
    <property type="entry name" value="C2"/>
    <property type="match status" value="1"/>
</dbReference>
<feature type="region of interest" description="Disordered" evidence="1">
    <location>
        <begin position="365"/>
        <end position="387"/>
    </location>
</feature>
<evidence type="ECO:0000313" key="4">
    <source>
        <dbReference type="Proteomes" id="UP001162031"/>
    </source>
</evidence>
<evidence type="ECO:0000259" key="2">
    <source>
        <dbReference type="PROSITE" id="PS50004"/>
    </source>
</evidence>
<feature type="domain" description="C2" evidence="2">
    <location>
        <begin position="1"/>
        <end position="156"/>
    </location>
</feature>
<evidence type="ECO:0000256" key="1">
    <source>
        <dbReference type="SAM" id="MobiDB-lite"/>
    </source>
</evidence>
<keyword evidence="4" id="KW-1185">Reference proteome</keyword>
<dbReference type="Proteomes" id="UP001162031">
    <property type="component" value="Unassembled WGS sequence"/>
</dbReference>
<name>A0AAV0SVB0_HYABA</name>
<comment type="caution">
    <text evidence="3">The sequence shown here is derived from an EMBL/GenBank/DDBJ whole genome shotgun (WGS) entry which is preliminary data.</text>
</comment>
<feature type="compositionally biased region" description="Polar residues" evidence="1">
    <location>
        <begin position="56"/>
        <end position="77"/>
    </location>
</feature>
<dbReference type="Gene3D" id="2.60.40.150">
    <property type="entry name" value="C2 domain"/>
    <property type="match status" value="1"/>
</dbReference>
<accession>A0AAV0SVB0</accession>
<feature type="region of interest" description="Disordered" evidence="1">
    <location>
        <begin position="54"/>
        <end position="77"/>
    </location>
</feature>
<sequence>MAPVFDTNKRRYKLVLRIQCAQELQHSSSHGAYCKLYVGPTVHTDGTYKAARAANTDATPSTTSDDVSDPNSSSANDVRQLHVRRTRTQLPQHAKAPRETVWNEVFVVPLRRDVAVARQIVSIRVKSQHVFFCPVIGVCAISLAHLCPNERLEQWVPLEKGSKPAGRLRVMVVVIPLVDPKGRRGRRHEPNPDVVAARAACIEADAAVERLVQTQLQRQRERRQKRVEPCSSTRRGGDSDGDRIMDNQQVEDDGMVFRSNVGQAKIREHRHKRGDLETWPPLPNLSMPNLLPPLGTRGAMVDSDSSISNYSDWSASGKLPSDQNDDREVLSTMVEYEQRLDRKLLQVRKEMARLRKLKSQLKQYLPDLQMDSDSDDSMDYDDEEEEAEMLLSCSSLTMISSSSE</sequence>
<dbReference type="InterPro" id="IPR000008">
    <property type="entry name" value="C2_dom"/>
</dbReference>
<gene>
    <name evidence="3" type="ORF">HBR001_LOCUS108</name>
</gene>
<dbReference type="Pfam" id="PF00168">
    <property type="entry name" value="C2"/>
    <property type="match status" value="1"/>
</dbReference>
<reference evidence="3" key="1">
    <citation type="submission" date="2022-12" db="EMBL/GenBank/DDBJ databases">
        <authorList>
            <person name="Webb A."/>
        </authorList>
    </citation>
    <scope>NUCLEOTIDE SEQUENCE</scope>
    <source>
        <strain evidence="3">Hp1</strain>
    </source>
</reference>
<protein>
    <recommendedName>
        <fullName evidence="2">C2 domain-containing protein</fullName>
    </recommendedName>
</protein>
<dbReference type="SUPFAM" id="SSF49562">
    <property type="entry name" value="C2 domain (Calcium/lipid-binding domain, CaLB)"/>
    <property type="match status" value="1"/>
</dbReference>
<evidence type="ECO:0000313" key="3">
    <source>
        <dbReference type="EMBL" id="CAI5708533.1"/>
    </source>
</evidence>
<dbReference type="InterPro" id="IPR035892">
    <property type="entry name" value="C2_domain_sf"/>
</dbReference>
<dbReference type="EMBL" id="CANTFL010000014">
    <property type="protein sequence ID" value="CAI5708533.1"/>
    <property type="molecule type" value="Genomic_DNA"/>
</dbReference>
<feature type="compositionally biased region" description="Acidic residues" evidence="1">
    <location>
        <begin position="370"/>
        <end position="387"/>
    </location>
</feature>
<organism evidence="3 4">
    <name type="scientific">Hyaloperonospora brassicae</name>
    <name type="common">Brassica downy mildew</name>
    <name type="synonym">Peronospora brassicae</name>
    <dbReference type="NCBI Taxonomy" id="162125"/>
    <lineage>
        <taxon>Eukaryota</taxon>
        <taxon>Sar</taxon>
        <taxon>Stramenopiles</taxon>
        <taxon>Oomycota</taxon>
        <taxon>Peronosporomycetes</taxon>
        <taxon>Peronosporales</taxon>
        <taxon>Peronosporaceae</taxon>
        <taxon>Hyaloperonospora</taxon>
    </lineage>
</organism>
<feature type="compositionally biased region" description="Basic and acidic residues" evidence="1">
    <location>
        <begin position="235"/>
        <end position="244"/>
    </location>
</feature>
<feature type="region of interest" description="Disordered" evidence="1">
    <location>
        <begin position="217"/>
        <end position="244"/>
    </location>
</feature>
<proteinExistence type="predicted"/>